<reference evidence="1 2" key="1">
    <citation type="submission" date="2018-06" db="EMBL/GenBank/DDBJ databases">
        <authorList>
            <consortium name="Pathogen Informatics"/>
            <person name="Doyle S."/>
        </authorList>
    </citation>
    <scope>NUCLEOTIDE SEQUENCE [LARGE SCALE GENOMIC DNA]</scope>
    <source>
        <strain evidence="1 2">NCTC10638</strain>
    </source>
</reference>
<proteinExistence type="predicted"/>
<accession>A0A378N0H0</accession>
<gene>
    <name evidence="1" type="ORF">NCTC10638_02352</name>
</gene>
<protein>
    <submittedName>
        <fullName evidence="1">Uncharacterized protein conserved in bacteria</fullName>
    </submittedName>
</protein>
<name>A0A378N0H0_MANHA</name>
<dbReference type="AlphaFoldDB" id="A0A378N0H0"/>
<sequence>MDNSLLSLTHEQQQAAVEEIQKLMAQGISAERQFKLLLINYVTNIKYWRNQTMNKLWTVLALTITSHYSFAALKK</sequence>
<dbReference type="InterPro" id="IPR005371">
    <property type="entry name" value="UPF0181"/>
</dbReference>
<dbReference type="Pfam" id="PF03701">
    <property type="entry name" value="UPF0181"/>
    <property type="match status" value="1"/>
</dbReference>
<evidence type="ECO:0000313" key="1">
    <source>
        <dbReference type="EMBL" id="STY61145.1"/>
    </source>
</evidence>
<organism evidence="1 2">
    <name type="scientific">Mannheimia haemolytica</name>
    <name type="common">Pasteurella haemolytica</name>
    <dbReference type="NCBI Taxonomy" id="75985"/>
    <lineage>
        <taxon>Bacteria</taxon>
        <taxon>Pseudomonadati</taxon>
        <taxon>Pseudomonadota</taxon>
        <taxon>Gammaproteobacteria</taxon>
        <taxon>Pasteurellales</taxon>
        <taxon>Pasteurellaceae</taxon>
        <taxon>Mannheimia</taxon>
    </lineage>
</organism>
<dbReference type="Proteomes" id="UP000254802">
    <property type="component" value="Unassembled WGS sequence"/>
</dbReference>
<dbReference type="EMBL" id="UGPN01000002">
    <property type="protein sequence ID" value="STY61145.1"/>
    <property type="molecule type" value="Genomic_DNA"/>
</dbReference>
<evidence type="ECO:0000313" key="2">
    <source>
        <dbReference type="Proteomes" id="UP000254802"/>
    </source>
</evidence>